<protein>
    <submittedName>
        <fullName evidence="1">Uncharacterized protein</fullName>
    </submittedName>
</protein>
<name>A0A1Y2GY38_9FUNG</name>
<keyword evidence="2" id="KW-1185">Reference proteome</keyword>
<evidence type="ECO:0000313" key="2">
    <source>
        <dbReference type="Proteomes" id="UP000193411"/>
    </source>
</evidence>
<proteinExistence type="predicted"/>
<evidence type="ECO:0000313" key="1">
    <source>
        <dbReference type="EMBL" id="ORZ27175.1"/>
    </source>
</evidence>
<dbReference type="Proteomes" id="UP000193411">
    <property type="component" value="Unassembled WGS sequence"/>
</dbReference>
<organism evidence="1 2">
    <name type="scientific">Catenaria anguillulae PL171</name>
    <dbReference type="NCBI Taxonomy" id="765915"/>
    <lineage>
        <taxon>Eukaryota</taxon>
        <taxon>Fungi</taxon>
        <taxon>Fungi incertae sedis</taxon>
        <taxon>Blastocladiomycota</taxon>
        <taxon>Blastocladiomycetes</taxon>
        <taxon>Blastocladiales</taxon>
        <taxon>Catenariaceae</taxon>
        <taxon>Catenaria</taxon>
    </lineage>
</organism>
<dbReference type="AlphaFoldDB" id="A0A1Y2GY38"/>
<reference evidence="1 2" key="1">
    <citation type="submission" date="2016-07" db="EMBL/GenBank/DDBJ databases">
        <title>Pervasive Adenine N6-methylation of Active Genes in Fungi.</title>
        <authorList>
            <consortium name="DOE Joint Genome Institute"/>
            <person name="Mondo S.J."/>
            <person name="Dannebaum R.O."/>
            <person name="Kuo R.C."/>
            <person name="Labutti K."/>
            <person name="Haridas S."/>
            <person name="Kuo A."/>
            <person name="Salamov A."/>
            <person name="Ahrendt S.R."/>
            <person name="Lipzen A."/>
            <person name="Sullivan W."/>
            <person name="Andreopoulos W.B."/>
            <person name="Clum A."/>
            <person name="Lindquist E."/>
            <person name="Daum C."/>
            <person name="Ramamoorthy G.K."/>
            <person name="Gryganskyi A."/>
            <person name="Culley D."/>
            <person name="Magnuson J.K."/>
            <person name="James T.Y."/>
            <person name="O'Malley M.A."/>
            <person name="Stajich J.E."/>
            <person name="Spatafora J.W."/>
            <person name="Visel A."/>
            <person name="Grigoriev I.V."/>
        </authorList>
    </citation>
    <scope>NUCLEOTIDE SEQUENCE [LARGE SCALE GENOMIC DNA]</scope>
    <source>
        <strain evidence="1 2">PL171</strain>
    </source>
</reference>
<accession>A0A1Y2GY38</accession>
<gene>
    <name evidence="1" type="ORF">BCR44DRAFT_392502</name>
</gene>
<comment type="caution">
    <text evidence="1">The sequence shown here is derived from an EMBL/GenBank/DDBJ whole genome shotgun (WGS) entry which is preliminary data.</text>
</comment>
<dbReference type="EMBL" id="MCFL01000381">
    <property type="protein sequence ID" value="ORZ27175.1"/>
    <property type="molecule type" value="Genomic_DNA"/>
</dbReference>
<sequence length="150" mass="16948">MAASSLQDTCHFCSFAFGCNCACCLRSRQCFSHTLFAFIHWSIIHPSQHNTDFHGIKLVLVLIHHHLIPPRLQPRIRLCPLPILCPRPKLHQVIGNHDGPLDQPARLHQPSRTCKVQSIQPQSSLLFGLHEHGIRFHGNVAHVCAAKARR</sequence>